<dbReference type="AlphaFoldDB" id="A0A934NCU0"/>
<evidence type="ECO:0000256" key="1">
    <source>
        <dbReference type="ARBA" id="ARBA00004141"/>
    </source>
</evidence>
<sequence length="285" mass="28249">MGGERVGERNRHDGRARTLALLGASHPEPAATVTLAAGVLALGAGRGLGTLLVLAAVGSGQLAVGWSNDYLDRNLDRAAGRPDKPISAGRVSARAVGLASLLALAACVPLSLASGIASGLVHLIAVACALAYNAGLKARPASVVPYAVAFGLLPAVVTLGLPAPRWPPAWAFAAGALIGSGAHFTQVLPDIPSDRALGIAGLPQLLGQRAATVAAALLLGTATVVLTFGPGRPGALQLLGLVIAAVLTVSILVAAARGRTRAAFRLTLAVAAVAVLGFLAGGRSL</sequence>
<comment type="caution">
    <text evidence="6">The sequence shown here is derived from an EMBL/GenBank/DDBJ whole genome shotgun (WGS) entry which is preliminary data.</text>
</comment>
<comment type="subcellular location">
    <subcellularLocation>
        <location evidence="1">Membrane</location>
        <topology evidence="1">Multi-pass membrane protein</topology>
    </subcellularLocation>
</comment>
<evidence type="ECO:0000256" key="5">
    <source>
        <dbReference type="SAM" id="Phobius"/>
    </source>
</evidence>
<keyword evidence="3 5" id="KW-1133">Transmembrane helix</keyword>
<evidence type="ECO:0000313" key="6">
    <source>
        <dbReference type="EMBL" id="MBJ7597727.1"/>
    </source>
</evidence>
<name>A0A934NCU0_9BACT</name>
<dbReference type="Proteomes" id="UP000612893">
    <property type="component" value="Unassembled WGS sequence"/>
</dbReference>
<feature type="transmembrane region" description="Helical" evidence="5">
    <location>
        <begin position="210"/>
        <end position="229"/>
    </location>
</feature>
<proteinExistence type="predicted"/>
<feature type="transmembrane region" description="Helical" evidence="5">
    <location>
        <begin position="119"/>
        <end position="136"/>
    </location>
</feature>
<dbReference type="Gene3D" id="1.20.120.1780">
    <property type="entry name" value="UbiA prenyltransferase"/>
    <property type="match status" value="1"/>
</dbReference>
<reference evidence="6" key="1">
    <citation type="submission" date="2020-10" db="EMBL/GenBank/DDBJ databases">
        <title>Ca. Dormibacterota MAGs.</title>
        <authorList>
            <person name="Montgomery K."/>
        </authorList>
    </citation>
    <scope>NUCLEOTIDE SEQUENCE [LARGE SCALE GENOMIC DNA]</scope>
    <source>
        <strain evidence="6">SC8812_S17_10</strain>
    </source>
</reference>
<feature type="transmembrane region" description="Helical" evidence="5">
    <location>
        <begin position="235"/>
        <end position="255"/>
    </location>
</feature>
<dbReference type="EMBL" id="JAEKNR010000074">
    <property type="protein sequence ID" value="MBJ7597727.1"/>
    <property type="molecule type" value="Genomic_DNA"/>
</dbReference>
<evidence type="ECO:0000313" key="7">
    <source>
        <dbReference type="Proteomes" id="UP000612893"/>
    </source>
</evidence>
<dbReference type="Pfam" id="PF01040">
    <property type="entry name" value="UbiA"/>
    <property type="match status" value="1"/>
</dbReference>
<feature type="transmembrane region" description="Helical" evidence="5">
    <location>
        <begin position="262"/>
        <end position="281"/>
    </location>
</feature>
<feature type="transmembrane region" description="Helical" evidence="5">
    <location>
        <begin position="169"/>
        <end position="189"/>
    </location>
</feature>
<dbReference type="RefSeq" id="WP_338200173.1">
    <property type="nucleotide sequence ID" value="NZ_JAEKNR010000074.1"/>
</dbReference>
<gene>
    <name evidence="6" type="ORF">JF922_06540</name>
</gene>
<keyword evidence="4 5" id="KW-0472">Membrane</keyword>
<dbReference type="GO" id="GO:0016020">
    <property type="term" value="C:membrane"/>
    <property type="evidence" value="ECO:0007669"/>
    <property type="project" value="UniProtKB-SubCell"/>
</dbReference>
<dbReference type="Gene3D" id="1.10.357.140">
    <property type="entry name" value="UbiA prenyltransferase"/>
    <property type="match status" value="1"/>
</dbReference>
<organism evidence="6 7">
    <name type="scientific">Candidatus Nephthysia bennettiae</name>
    <dbReference type="NCBI Taxonomy" id="3127016"/>
    <lineage>
        <taxon>Bacteria</taxon>
        <taxon>Bacillati</taxon>
        <taxon>Candidatus Dormiibacterota</taxon>
        <taxon>Candidatus Dormibacteria</taxon>
        <taxon>Candidatus Dormibacterales</taxon>
        <taxon>Candidatus Dormibacteraceae</taxon>
        <taxon>Candidatus Nephthysia</taxon>
    </lineage>
</organism>
<dbReference type="InterPro" id="IPR044878">
    <property type="entry name" value="UbiA_sf"/>
</dbReference>
<accession>A0A934NCU0</accession>
<evidence type="ECO:0000256" key="4">
    <source>
        <dbReference type="ARBA" id="ARBA00023136"/>
    </source>
</evidence>
<keyword evidence="2 5" id="KW-0812">Transmembrane</keyword>
<keyword evidence="7" id="KW-1185">Reference proteome</keyword>
<dbReference type="InterPro" id="IPR000537">
    <property type="entry name" value="UbiA_prenyltransferase"/>
</dbReference>
<dbReference type="CDD" id="cd13956">
    <property type="entry name" value="PT_UbiA"/>
    <property type="match status" value="1"/>
</dbReference>
<evidence type="ECO:0000256" key="3">
    <source>
        <dbReference type="ARBA" id="ARBA00022989"/>
    </source>
</evidence>
<protein>
    <submittedName>
        <fullName evidence="6">UbiA family prenyltransferase</fullName>
    </submittedName>
</protein>
<evidence type="ECO:0000256" key="2">
    <source>
        <dbReference type="ARBA" id="ARBA00022692"/>
    </source>
</evidence>
<feature type="transmembrane region" description="Helical" evidence="5">
    <location>
        <begin position="143"/>
        <end position="163"/>
    </location>
</feature>
<dbReference type="GO" id="GO:0016765">
    <property type="term" value="F:transferase activity, transferring alkyl or aryl (other than methyl) groups"/>
    <property type="evidence" value="ECO:0007669"/>
    <property type="project" value="InterPro"/>
</dbReference>